<keyword evidence="3" id="KW-1133">Transmembrane helix</keyword>
<feature type="coiled-coil region" evidence="1">
    <location>
        <begin position="85"/>
        <end position="112"/>
    </location>
</feature>
<dbReference type="RefSeq" id="WP_090304415.1">
    <property type="nucleotide sequence ID" value="NZ_FNRK01000002.1"/>
</dbReference>
<dbReference type="STRING" id="81409.SAMN04515656_10290"/>
<accession>A0A1H3XLX1</accession>
<keyword evidence="1" id="KW-0175">Coiled coil</keyword>
<evidence type="ECO:0000256" key="1">
    <source>
        <dbReference type="SAM" id="Coils"/>
    </source>
</evidence>
<reference evidence="4 5" key="1">
    <citation type="submission" date="2016-10" db="EMBL/GenBank/DDBJ databases">
        <authorList>
            <person name="de Groot N.N."/>
        </authorList>
    </citation>
    <scope>NUCLEOTIDE SEQUENCE [LARGE SCALE GENOMIC DNA]</scope>
    <source>
        <strain evidence="4 5">SR12</strain>
    </source>
</reference>
<dbReference type="OrthoDB" id="1778264at2"/>
<organism evidence="4 5">
    <name type="scientific">Eubacterium aggregans</name>
    <dbReference type="NCBI Taxonomy" id="81409"/>
    <lineage>
        <taxon>Bacteria</taxon>
        <taxon>Bacillati</taxon>
        <taxon>Bacillota</taxon>
        <taxon>Clostridia</taxon>
        <taxon>Eubacteriales</taxon>
        <taxon>Eubacteriaceae</taxon>
        <taxon>Eubacterium</taxon>
    </lineage>
</organism>
<keyword evidence="3" id="KW-0472">Membrane</keyword>
<keyword evidence="3" id="KW-0812">Transmembrane</keyword>
<keyword evidence="5" id="KW-1185">Reference proteome</keyword>
<dbReference type="Proteomes" id="UP000199394">
    <property type="component" value="Unassembled WGS sequence"/>
</dbReference>
<dbReference type="AlphaFoldDB" id="A0A1H3XLX1"/>
<sequence>MKRKEYGWQISQMSGMGNVAAAPGSYTGTKRKEQEASVRPRKRKRPAKSRVKGRKNQWALTTTISVVAIIAFLLCAGILVQHAVISSLDNDVRQLQSQYDEKKALNDSKEGQLVTSRDYNQIEAQARGYGMTEATAQQKVSESVTAQTLQESPEANTAWYVGLFD</sequence>
<proteinExistence type="predicted"/>
<dbReference type="EMBL" id="FNRK01000002">
    <property type="protein sequence ID" value="SDZ99582.1"/>
    <property type="molecule type" value="Genomic_DNA"/>
</dbReference>
<feature type="region of interest" description="Disordered" evidence="2">
    <location>
        <begin position="17"/>
        <end position="54"/>
    </location>
</feature>
<protein>
    <recommendedName>
        <fullName evidence="6">Cell division protein FtsL</fullName>
    </recommendedName>
</protein>
<gene>
    <name evidence="4" type="ORF">SAMN04515656_10290</name>
</gene>
<evidence type="ECO:0000256" key="3">
    <source>
        <dbReference type="SAM" id="Phobius"/>
    </source>
</evidence>
<feature type="transmembrane region" description="Helical" evidence="3">
    <location>
        <begin position="58"/>
        <end position="80"/>
    </location>
</feature>
<evidence type="ECO:0000256" key="2">
    <source>
        <dbReference type="SAM" id="MobiDB-lite"/>
    </source>
</evidence>
<feature type="compositionally biased region" description="Basic residues" evidence="2">
    <location>
        <begin position="39"/>
        <end position="54"/>
    </location>
</feature>
<evidence type="ECO:0008006" key="6">
    <source>
        <dbReference type="Google" id="ProtNLM"/>
    </source>
</evidence>
<name>A0A1H3XLX1_9FIRM</name>
<evidence type="ECO:0000313" key="5">
    <source>
        <dbReference type="Proteomes" id="UP000199394"/>
    </source>
</evidence>
<evidence type="ECO:0000313" key="4">
    <source>
        <dbReference type="EMBL" id="SDZ99582.1"/>
    </source>
</evidence>